<evidence type="ECO:0000313" key="1">
    <source>
        <dbReference type="EMBL" id="GAX25040.1"/>
    </source>
</evidence>
<dbReference type="PANTHER" id="PTHR24121:SF21">
    <property type="entry name" value="ANKYRIN REPEAT FAMILY PROTEIN"/>
    <property type="match status" value="1"/>
</dbReference>
<dbReference type="PANTHER" id="PTHR24121">
    <property type="entry name" value="NO MECHANORECEPTOR POTENTIAL C, ISOFORM D-RELATED"/>
    <property type="match status" value="1"/>
</dbReference>
<protein>
    <submittedName>
        <fullName evidence="1">Uncharacterized protein</fullName>
    </submittedName>
</protein>
<dbReference type="AlphaFoldDB" id="A0A1Z5KFD8"/>
<dbReference type="SUPFAM" id="SSF48403">
    <property type="entry name" value="Ankyrin repeat"/>
    <property type="match status" value="1"/>
</dbReference>
<organism evidence="1 2">
    <name type="scientific">Fistulifera solaris</name>
    <name type="common">Oleaginous diatom</name>
    <dbReference type="NCBI Taxonomy" id="1519565"/>
    <lineage>
        <taxon>Eukaryota</taxon>
        <taxon>Sar</taxon>
        <taxon>Stramenopiles</taxon>
        <taxon>Ochrophyta</taxon>
        <taxon>Bacillariophyta</taxon>
        <taxon>Bacillariophyceae</taxon>
        <taxon>Bacillariophycidae</taxon>
        <taxon>Naviculales</taxon>
        <taxon>Naviculaceae</taxon>
        <taxon>Fistulifera</taxon>
    </lineage>
</organism>
<gene>
    <name evidence="1" type="ORF">FisN_10Lh235</name>
</gene>
<comment type="caution">
    <text evidence="1">The sequence shown here is derived from an EMBL/GenBank/DDBJ whole genome shotgun (WGS) entry which is preliminary data.</text>
</comment>
<dbReference type="InterPro" id="IPR036770">
    <property type="entry name" value="Ankyrin_rpt-contain_sf"/>
</dbReference>
<dbReference type="Gene3D" id="1.25.40.20">
    <property type="entry name" value="Ankyrin repeat-containing domain"/>
    <property type="match status" value="2"/>
</dbReference>
<reference evidence="1 2" key="1">
    <citation type="journal article" date="2015" name="Plant Cell">
        <title>Oil accumulation by the oleaginous diatom Fistulifera solaris as revealed by the genome and transcriptome.</title>
        <authorList>
            <person name="Tanaka T."/>
            <person name="Maeda Y."/>
            <person name="Veluchamy A."/>
            <person name="Tanaka M."/>
            <person name="Abida H."/>
            <person name="Marechal E."/>
            <person name="Bowler C."/>
            <person name="Muto M."/>
            <person name="Sunaga Y."/>
            <person name="Tanaka M."/>
            <person name="Yoshino T."/>
            <person name="Taniguchi T."/>
            <person name="Fukuda Y."/>
            <person name="Nemoto M."/>
            <person name="Matsumoto M."/>
            <person name="Wong P.S."/>
            <person name="Aburatani S."/>
            <person name="Fujibuchi W."/>
        </authorList>
    </citation>
    <scope>NUCLEOTIDE SEQUENCE [LARGE SCALE GENOMIC DNA]</scope>
    <source>
        <strain evidence="1 2">JPCC DA0580</strain>
    </source>
</reference>
<accession>A0A1Z5KFD8</accession>
<dbReference type="EMBL" id="BDSP01000219">
    <property type="protein sequence ID" value="GAX25040.1"/>
    <property type="molecule type" value="Genomic_DNA"/>
</dbReference>
<sequence length="373" mass="41383">MPKSPTLYRLAADRQYHKIPLRLQTNPEDLLWTDRYGSTALHILCQVRNVDKGLLAAVDAILEKAPEQVSWANIASWTPLHFAVEKPLVWRSSDTYSTALILRLIRACPAAVSQRTKGGFKTKTPFHIACEAAADYKVLKAMLTINPSLATEPYSKRDAYSLIENPIQALWKAHLHLSQSGFSGSSMHQAEKKMALLLQAAHCGTVTFANKERSFRILNAVCAVRCPRDYFARILNDHVDDVRLPDEKGLHALHYAVRSVSADSQSYTEFVLEALLSVFPQAAALRDDVGRLPLHVAISSTFLQWHRGGLRELTLAHTDALRTPDPESGLVPFLGSAEGAKKSRMHLSTTYELLRAAPDVTLMLHSDTETVAA</sequence>
<dbReference type="OrthoDB" id="40913at2759"/>
<dbReference type="Proteomes" id="UP000198406">
    <property type="component" value="Unassembled WGS sequence"/>
</dbReference>
<evidence type="ECO:0000313" key="2">
    <source>
        <dbReference type="Proteomes" id="UP000198406"/>
    </source>
</evidence>
<proteinExistence type="predicted"/>
<keyword evidence="2" id="KW-1185">Reference proteome</keyword>
<dbReference type="InParanoid" id="A0A1Z5KFD8"/>
<name>A0A1Z5KFD8_FISSO</name>